<comment type="caution">
    <text evidence="1">The sequence shown here is derived from an EMBL/GenBank/DDBJ whole genome shotgun (WGS) entry which is preliminary data.</text>
</comment>
<dbReference type="Proteomes" id="UP000704712">
    <property type="component" value="Unassembled WGS sequence"/>
</dbReference>
<accession>A0A8S9TR61</accession>
<sequence length="66" mass="7259">MVLECGDELQATFHQECTCWAMRATRSGGICLLHLLKEKLYKIVGDGCTITCTQRLASLSSVLLVV</sequence>
<name>A0A8S9TR61_PHYIN</name>
<evidence type="ECO:0000313" key="2">
    <source>
        <dbReference type="Proteomes" id="UP000704712"/>
    </source>
</evidence>
<protein>
    <submittedName>
        <fullName evidence="1">Uncharacterized protein</fullName>
    </submittedName>
</protein>
<dbReference type="EMBL" id="JAACNO010002739">
    <property type="protein sequence ID" value="KAF4131386.1"/>
    <property type="molecule type" value="Genomic_DNA"/>
</dbReference>
<gene>
    <name evidence="1" type="ORF">GN958_ATG19330</name>
</gene>
<evidence type="ECO:0000313" key="1">
    <source>
        <dbReference type="EMBL" id="KAF4131386.1"/>
    </source>
</evidence>
<reference evidence="1" key="1">
    <citation type="submission" date="2020-03" db="EMBL/GenBank/DDBJ databases">
        <title>Hybrid Assembly of Korean Phytophthora infestans isolates.</title>
        <authorList>
            <person name="Prokchorchik M."/>
            <person name="Lee Y."/>
            <person name="Seo J."/>
            <person name="Cho J.-H."/>
            <person name="Park Y.-E."/>
            <person name="Jang D.-C."/>
            <person name="Im J.-S."/>
            <person name="Choi J.-G."/>
            <person name="Park H.-J."/>
            <person name="Lee G.-B."/>
            <person name="Lee Y.-G."/>
            <person name="Hong S.-Y."/>
            <person name="Cho K."/>
            <person name="Sohn K.H."/>
        </authorList>
    </citation>
    <scope>NUCLEOTIDE SEQUENCE</scope>
    <source>
        <strain evidence="1">KR_2_A2</strain>
    </source>
</reference>
<organism evidence="1 2">
    <name type="scientific">Phytophthora infestans</name>
    <name type="common">Potato late blight agent</name>
    <name type="synonym">Botrytis infestans</name>
    <dbReference type="NCBI Taxonomy" id="4787"/>
    <lineage>
        <taxon>Eukaryota</taxon>
        <taxon>Sar</taxon>
        <taxon>Stramenopiles</taxon>
        <taxon>Oomycota</taxon>
        <taxon>Peronosporomycetes</taxon>
        <taxon>Peronosporales</taxon>
        <taxon>Peronosporaceae</taxon>
        <taxon>Phytophthora</taxon>
    </lineage>
</organism>
<proteinExistence type="predicted"/>
<dbReference type="AlphaFoldDB" id="A0A8S9TR61"/>